<feature type="domain" description="Integrase catalytic" evidence="1">
    <location>
        <begin position="41"/>
        <end position="172"/>
    </location>
</feature>
<reference evidence="2 3" key="1">
    <citation type="submission" date="2019-05" db="EMBL/GenBank/DDBJ databases">
        <title>Mikania micrantha, genome provides insights into the molecular mechanism of rapid growth.</title>
        <authorList>
            <person name="Liu B."/>
        </authorList>
    </citation>
    <scope>NUCLEOTIDE SEQUENCE [LARGE SCALE GENOMIC DNA]</scope>
    <source>
        <strain evidence="2">NLD-2019</strain>
        <tissue evidence="2">Leaf</tissue>
    </source>
</reference>
<keyword evidence="3" id="KW-1185">Reference proteome</keyword>
<sequence>MYQDLRVLYWWHGMKKDIAEYVSKCFNCAKVKPEHQGPTGVLIQPEILMWKWENISMDFITKLPRTASGNDSIWVIIDQLTKLAHFLPIRETYPVRKLARIYVDEIISRHGIPLSIISDRDAHFTTRFWESLQEAFGTRLDLSTAPPRREYTAVTNFTSETSINYGSYRNLR</sequence>
<dbReference type="EMBL" id="SZYD01000019">
    <property type="protein sequence ID" value="KAD2392831.1"/>
    <property type="molecule type" value="Genomic_DNA"/>
</dbReference>
<name>A0A5N6LLP7_9ASTR</name>
<dbReference type="InterPro" id="IPR012337">
    <property type="entry name" value="RNaseH-like_sf"/>
</dbReference>
<dbReference type="Gene3D" id="1.10.340.70">
    <property type="match status" value="1"/>
</dbReference>
<evidence type="ECO:0000313" key="2">
    <source>
        <dbReference type="EMBL" id="KAD2392831.1"/>
    </source>
</evidence>
<dbReference type="InterPro" id="IPR041588">
    <property type="entry name" value="Integrase_H2C2"/>
</dbReference>
<dbReference type="GO" id="GO:0015074">
    <property type="term" value="P:DNA integration"/>
    <property type="evidence" value="ECO:0007669"/>
    <property type="project" value="InterPro"/>
</dbReference>
<dbReference type="PANTHER" id="PTHR35046:SF26">
    <property type="entry name" value="RNA-DIRECTED DNA POLYMERASE"/>
    <property type="match status" value="1"/>
</dbReference>
<dbReference type="PANTHER" id="PTHR35046">
    <property type="entry name" value="ZINC KNUCKLE (CCHC-TYPE) FAMILY PROTEIN"/>
    <property type="match status" value="1"/>
</dbReference>
<dbReference type="AlphaFoldDB" id="A0A5N6LLP7"/>
<dbReference type="GO" id="GO:0003676">
    <property type="term" value="F:nucleic acid binding"/>
    <property type="evidence" value="ECO:0007669"/>
    <property type="project" value="InterPro"/>
</dbReference>
<dbReference type="InterPro" id="IPR036397">
    <property type="entry name" value="RNaseH_sf"/>
</dbReference>
<comment type="caution">
    <text evidence="2">The sequence shown here is derived from an EMBL/GenBank/DDBJ whole genome shotgun (WGS) entry which is preliminary data.</text>
</comment>
<protein>
    <recommendedName>
        <fullName evidence="1">Integrase catalytic domain-containing protein</fullName>
    </recommendedName>
</protein>
<dbReference type="PROSITE" id="PS50994">
    <property type="entry name" value="INTEGRASE"/>
    <property type="match status" value="1"/>
</dbReference>
<dbReference type="SUPFAM" id="SSF53098">
    <property type="entry name" value="Ribonuclease H-like"/>
    <property type="match status" value="1"/>
</dbReference>
<evidence type="ECO:0000313" key="3">
    <source>
        <dbReference type="Proteomes" id="UP000326396"/>
    </source>
</evidence>
<dbReference type="Proteomes" id="UP000326396">
    <property type="component" value="Linkage Group LG9"/>
</dbReference>
<dbReference type="InterPro" id="IPR001584">
    <property type="entry name" value="Integrase_cat-core"/>
</dbReference>
<dbReference type="OrthoDB" id="1938712at2759"/>
<gene>
    <name evidence="2" type="ORF">E3N88_39808</name>
</gene>
<dbReference type="Gene3D" id="3.30.420.10">
    <property type="entry name" value="Ribonuclease H-like superfamily/Ribonuclease H"/>
    <property type="match status" value="1"/>
</dbReference>
<evidence type="ECO:0000259" key="1">
    <source>
        <dbReference type="PROSITE" id="PS50994"/>
    </source>
</evidence>
<dbReference type="Pfam" id="PF17921">
    <property type="entry name" value="Integrase_H2C2"/>
    <property type="match status" value="1"/>
</dbReference>
<organism evidence="2 3">
    <name type="scientific">Mikania micrantha</name>
    <name type="common">bitter vine</name>
    <dbReference type="NCBI Taxonomy" id="192012"/>
    <lineage>
        <taxon>Eukaryota</taxon>
        <taxon>Viridiplantae</taxon>
        <taxon>Streptophyta</taxon>
        <taxon>Embryophyta</taxon>
        <taxon>Tracheophyta</taxon>
        <taxon>Spermatophyta</taxon>
        <taxon>Magnoliopsida</taxon>
        <taxon>eudicotyledons</taxon>
        <taxon>Gunneridae</taxon>
        <taxon>Pentapetalae</taxon>
        <taxon>asterids</taxon>
        <taxon>campanulids</taxon>
        <taxon>Asterales</taxon>
        <taxon>Asteraceae</taxon>
        <taxon>Asteroideae</taxon>
        <taxon>Heliantheae alliance</taxon>
        <taxon>Eupatorieae</taxon>
        <taxon>Mikania</taxon>
    </lineage>
</organism>
<accession>A0A5N6LLP7</accession>
<proteinExistence type="predicted"/>